<sequence length="238" mass="26780">MLFQCVIPLLQMQLRCLSNLGVQLILWNAKRRQFYPNVSNPSRIRLALGTLLTLVLNGCYTIFLRTDHVPQTKPLKSLGWNSCAKISKIGIQYYKQVEILISHLNYCFQPVVLPAILLYAVSVNIFCTFLTVSTKFRLLEHIGNATFPLMAVVTRLVLLALGLIAGLANKRSITCVVQMRKSFLSKTALENIVLKKMTRALAPMKIRFGNNFITVSTLLVMTAFCARSTVRLLLMDSV</sequence>
<feature type="transmembrane region" description="Helical" evidence="1">
    <location>
        <begin position="111"/>
        <end position="133"/>
    </location>
</feature>
<reference evidence="2 3" key="1">
    <citation type="submission" date="2015-12" db="EMBL/GenBank/DDBJ databases">
        <title>The genome of Folsomia candida.</title>
        <authorList>
            <person name="Faddeeva A."/>
            <person name="Derks M.F."/>
            <person name="Anvar Y."/>
            <person name="Smit S."/>
            <person name="Van Straalen N."/>
            <person name="Roelofs D."/>
        </authorList>
    </citation>
    <scope>NUCLEOTIDE SEQUENCE [LARGE SCALE GENOMIC DNA]</scope>
    <source>
        <strain evidence="2 3">VU population</strain>
        <tissue evidence="2">Whole body</tissue>
    </source>
</reference>
<name>A0A226D096_FOLCA</name>
<evidence type="ECO:0000256" key="1">
    <source>
        <dbReference type="SAM" id="Phobius"/>
    </source>
</evidence>
<proteinExistence type="predicted"/>
<keyword evidence="1" id="KW-1133">Transmembrane helix</keyword>
<keyword evidence="1" id="KW-0472">Membrane</keyword>
<dbReference type="AlphaFoldDB" id="A0A226D096"/>
<accession>A0A226D096</accession>
<comment type="caution">
    <text evidence="2">The sequence shown here is derived from an EMBL/GenBank/DDBJ whole genome shotgun (WGS) entry which is preliminary data.</text>
</comment>
<evidence type="ECO:0000313" key="3">
    <source>
        <dbReference type="Proteomes" id="UP000198287"/>
    </source>
</evidence>
<gene>
    <name evidence="2" type="ORF">Fcan01_26522</name>
</gene>
<feature type="transmembrane region" description="Helical" evidence="1">
    <location>
        <begin position="212"/>
        <end position="234"/>
    </location>
</feature>
<feature type="transmembrane region" description="Helical" evidence="1">
    <location>
        <begin position="145"/>
        <end position="168"/>
    </location>
</feature>
<organism evidence="2 3">
    <name type="scientific">Folsomia candida</name>
    <name type="common">Springtail</name>
    <dbReference type="NCBI Taxonomy" id="158441"/>
    <lineage>
        <taxon>Eukaryota</taxon>
        <taxon>Metazoa</taxon>
        <taxon>Ecdysozoa</taxon>
        <taxon>Arthropoda</taxon>
        <taxon>Hexapoda</taxon>
        <taxon>Collembola</taxon>
        <taxon>Entomobryomorpha</taxon>
        <taxon>Isotomoidea</taxon>
        <taxon>Isotomidae</taxon>
        <taxon>Proisotominae</taxon>
        <taxon>Folsomia</taxon>
    </lineage>
</organism>
<feature type="transmembrane region" description="Helical" evidence="1">
    <location>
        <begin position="46"/>
        <end position="64"/>
    </location>
</feature>
<dbReference type="EMBL" id="LNIX01000044">
    <property type="protein sequence ID" value="OXA38603.1"/>
    <property type="molecule type" value="Genomic_DNA"/>
</dbReference>
<keyword evidence="1" id="KW-0812">Transmembrane</keyword>
<evidence type="ECO:0000313" key="2">
    <source>
        <dbReference type="EMBL" id="OXA38603.1"/>
    </source>
</evidence>
<dbReference type="Proteomes" id="UP000198287">
    <property type="component" value="Unassembled WGS sequence"/>
</dbReference>
<protein>
    <submittedName>
        <fullName evidence="2">Uncharacterized protein</fullName>
    </submittedName>
</protein>
<keyword evidence="3" id="KW-1185">Reference proteome</keyword>